<dbReference type="PIRSF" id="PIRSF000804">
    <property type="entry name" value="DNA_pol_III_b"/>
    <property type="match status" value="1"/>
</dbReference>
<evidence type="ECO:0000256" key="3">
    <source>
        <dbReference type="ARBA" id="ARBA00021035"/>
    </source>
</evidence>
<accession>A0ABU9VSE2</accession>
<keyword evidence="7 10" id="KW-0235">DNA replication</keyword>
<evidence type="ECO:0000256" key="8">
    <source>
        <dbReference type="ARBA" id="ARBA00022932"/>
    </source>
</evidence>
<feature type="domain" description="DNA polymerase III beta sliding clamp N-terminal" evidence="11">
    <location>
        <begin position="1"/>
        <end position="119"/>
    </location>
</feature>
<dbReference type="Gene3D" id="3.10.150.10">
    <property type="entry name" value="DNA Polymerase III, subunit A, domain 2"/>
    <property type="match status" value="1"/>
</dbReference>
<evidence type="ECO:0000256" key="5">
    <source>
        <dbReference type="ARBA" id="ARBA00022679"/>
    </source>
</evidence>
<dbReference type="InterPro" id="IPR001001">
    <property type="entry name" value="DNA_polIII_beta"/>
</dbReference>
<dbReference type="Gene3D" id="3.70.10.10">
    <property type="match status" value="1"/>
</dbReference>
<gene>
    <name evidence="14" type="primary">dnaN</name>
    <name evidence="14" type="ORF">AAIG11_06290</name>
</gene>
<sequence>MRFTIQQKELLKSLSIVQKGVSSKTTLPVLKGIYVEAFDQYLKLVATDLDIGIEHFNLAEIEEEGAFVVDARLFLNIVRKMPDRPIHFQMAEHRQLLITCDHISYTLHLLEVEEFPELPIINADTSFQLPQDLFKSMIQQTLFCASVDESKPSLLGLRCEMKEGRLEMVGVDGFRLALRRCRVNTTQETSFTVPVKTMSELVQILEDNEKPLQVSLTDKQVVFSMEKTTLNSRRIDKPFVQFRDILPKQHDTVIRIPKNTLFASVDRASLMVKEGKSSLIKWVIRDSTLSLTARTDLGQVHEEMPVSQQGNNKEIAFNARYFLEALRAIDEEEIDIKLNQMNTPGIIEPIEGDDWLYLVLPVRMNASEDF</sequence>
<evidence type="ECO:0000313" key="15">
    <source>
        <dbReference type="Proteomes" id="UP001407405"/>
    </source>
</evidence>
<dbReference type="RefSeq" id="WP_343185396.1">
    <property type="nucleotide sequence ID" value="NZ_JBCITM010000005.1"/>
</dbReference>
<dbReference type="CDD" id="cd00140">
    <property type="entry name" value="beta_clamp"/>
    <property type="match status" value="1"/>
</dbReference>
<evidence type="ECO:0000256" key="7">
    <source>
        <dbReference type="ARBA" id="ARBA00022705"/>
    </source>
</evidence>
<proteinExistence type="inferred from homology"/>
<dbReference type="SUPFAM" id="SSF55979">
    <property type="entry name" value="DNA clamp"/>
    <property type="match status" value="3"/>
</dbReference>
<feature type="domain" description="DNA polymerase III beta sliding clamp central" evidence="12">
    <location>
        <begin position="128"/>
        <end position="239"/>
    </location>
</feature>
<comment type="subcellular location">
    <subcellularLocation>
        <location evidence="1 10">Cytoplasm</location>
    </subcellularLocation>
</comment>
<comment type="function">
    <text evidence="10">Confers DNA tethering and processivity to DNA polymerases and other proteins. Acts as a clamp, forming a ring around DNA (a reaction catalyzed by the clamp-loading complex) which diffuses in an ATP-independent manner freely and bidirectionally along dsDNA. Initially characterized for its ability to contact the catalytic subunit of DNA polymerase III (Pol III), a complex, multichain enzyme responsible for most of the replicative synthesis in bacteria; Pol III exhibits 3'-5' exonuclease proofreading activity. The beta chain is required for initiation of replication as well as for processivity of DNA replication.</text>
</comment>
<dbReference type="NCBIfam" id="TIGR00663">
    <property type="entry name" value="dnan"/>
    <property type="match status" value="1"/>
</dbReference>
<comment type="caution">
    <text evidence="14">The sequence shown here is derived from an EMBL/GenBank/DDBJ whole genome shotgun (WGS) entry which is preliminary data.</text>
</comment>
<evidence type="ECO:0000256" key="10">
    <source>
        <dbReference type="PIRNR" id="PIRNR000804"/>
    </source>
</evidence>
<dbReference type="InterPro" id="IPR046938">
    <property type="entry name" value="DNA_clamp_sf"/>
</dbReference>
<feature type="domain" description="DNA polymerase III beta sliding clamp C-terminal" evidence="13">
    <location>
        <begin position="244"/>
        <end position="363"/>
    </location>
</feature>
<dbReference type="Proteomes" id="UP001407405">
    <property type="component" value="Unassembled WGS sequence"/>
</dbReference>
<comment type="subunit">
    <text evidence="10">Forms a ring-shaped head-to-tail homodimer around DNA.</text>
</comment>
<organism evidence="14 15">
    <name type="scientific">Anoxynatronum sibiricum</name>
    <dbReference type="NCBI Taxonomy" id="210623"/>
    <lineage>
        <taxon>Bacteria</taxon>
        <taxon>Bacillati</taxon>
        <taxon>Bacillota</taxon>
        <taxon>Clostridia</taxon>
        <taxon>Eubacteriales</taxon>
        <taxon>Clostridiaceae</taxon>
        <taxon>Anoxynatronum</taxon>
    </lineage>
</organism>
<keyword evidence="15" id="KW-1185">Reference proteome</keyword>
<dbReference type="EMBL" id="JBCITM010000005">
    <property type="protein sequence ID" value="MEN1760072.1"/>
    <property type="molecule type" value="Genomic_DNA"/>
</dbReference>
<dbReference type="PANTHER" id="PTHR30478">
    <property type="entry name" value="DNA POLYMERASE III SUBUNIT BETA"/>
    <property type="match status" value="1"/>
</dbReference>
<comment type="similarity">
    <text evidence="2 10">Belongs to the beta sliding clamp family.</text>
</comment>
<evidence type="ECO:0000256" key="6">
    <source>
        <dbReference type="ARBA" id="ARBA00022695"/>
    </source>
</evidence>
<keyword evidence="5 10" id="KW-0808">Transferase</keyword>
<evidence type="ECO:0000256" key="4">
    <source>
        <dbReference type="ARBA" id="ARBA00022490"/>
    </source>
</evidence>
<keyword evidence="8 10" id="KW-0239">DNA-directed DNA polymerase</keyword>
<dbReference type="Pfam" id="PF00712">
    <property type="entry name" value="DNA_pol3_beta"/>
    <property type="match status" value="1"/>
</dbReference>
<keyword evidence="4 10" id="KW-0963">Cytoplasm</keyword>
<dbReference type="Pfam" id="PF02768">
    <property type="entry name" value="DNA_pol3_beta_3"/>
    <property type="match status" value="1"/>
</dbReference>
<evidence type="ECO:0000256" key="2">
    <source>
        <dbReference type="ARBA" id="ARBA00010752"/>
    </source>
</evidence>
<evidence type="ECO:0000259" key="11">
    <source>
        <dbReference type="Pfam" id="PF00712"/>
    </source>
</evidence>
<dbReference type="SMART" id="SM00480">
    <property type="entry name" value="POL3Bc"/>
    <property type="match status" value="1"/>
</dbReference>
<dbReference type="Pfam" id="PF02767">
    <property type="entry name" value="DNA_pol3_beta_2"/>
    <property type="match status" value="1"/>
</dbReference>
<dbReference type="InterPro" id="IPR022634">
    <property type="entry name" value="DNA_polIII_beta_N"/>
</dbReference>
<evidence type="ECO:0000256" key="9">
    <source>
        <dbReference type="ARBA" id="ARBA00023125"/>
    </source>
</evidence>
<keyword evidence="9" id="KW-0238">DNA-binding</keyword>
<reference evidence="14 15" key="1">
    <citation type="submission" date="2024-04" db="EMBL/GenBank/DDBJ databases">
        <title>Genome sequencing and metabolic network reconstruction of aminoacids and betaine degradation by Anoxynatronum sibiricum.</title>
        <authorList>
            <person name="Detkova E.N."/>
            <person name="Boltjanskaja Y.V."/>
            <person name="Mardanov A.V."/>
            <person name="Kevbrin V."/>
        </authorList>
    </citation>
    <scope>NUCLEOTIDE SEQUENCE [LARGE SCALE GENOMIC DNA]</scope>
    <source>
        <strain evidence="14 15">Z-7981</strain>
    </source>
</reference>
<protein>
    <recommendedName>
        <fullName evidence="3 10">Beta sliding clamp</fullName>
    </recommendedName>
</protein>
<name>A0ABU9VSE2_9CLOT</name>
<evidence type="ECO:0000259" key="12">
    <source>
        <dbReference type="Pfam" id="PF02767"/>
    </source>
</evidence>
<evidence type="ECO:0000259" key="13">
    <source>
        <dbReference type="Pfam" id="PF02768"/>
    </source>
</evidence>
<keyword evidence="6 10" id="KW-0548">Nucleotidyltransferase</keyword>
<evidence type="ECO:0000256" key="1">
    <source>
        <dbReference type="ARBA" id="ARBA00004496"/>
    </source>
</evidence>
<dbReference type="PANTHER" id="PTHR30478:SF0">
    <property type="entry name" value="BETA SLIDING CLAMP"/>
    <property type="match status" value="1"/>
</dbReference>
<dbReference type="InterPro" id="IPR022635">
    <property type="entry name" value="DNA_polIII_beta_C"/>
</dbReference>
<evidence type="ECO:0000313" key="14">
    <source>
        <dbReference type="EMBL" id="MEN1760072.1"/>
    </source>
</evidence>
<dbReference type="InterPro" id="IPR022637">
    <property type="entry name" value="DNA_polIII_beta_cen"/>
</dbReference>
<dbReference type="GO" id="GO:0003887">
    <property type="term" value="F:DNA-directed DNA polymerase activity"/>
    <property type="evidence" value="ECO:0007669"/>
    <property type="project" value="UniProtKB-EC"/>
</dbReference>